<proteinExistence type="predicted"/>
<evidence type="ECO:0000313" key="3">
    <source>
        <dbReference type="Proteomes" id="UP000198615"/>
    </source>
</evidence>
<dbReference type="InterPro" id="IPR003115">
    <property type="entry name" value="ParB_N"/>
</dbReference>
<dbReference type="Proteomes" id="UP000198615">
    <property type="component" value="Unassembled WGS sequence"/>
</dbReference>
<dbReference type="Pfam" id="PF02195">
    <property type="entry name" value="ParB_N"/>
    <property type="match status" value="1"/>
</dbReference>
<dbReference type="PANTHER" id="PTHR33375:SF1">
    <property type="entry name" value="CHROMOSOME-PARTITIONING PROTEIN PARB-RELATED"/>
    <property type="match status" value="1"/>
</dbReference>
<gene>
    <name evidence="2" type="ORF">SAMN05660686_04815</name>
</gene>
<reference evidence="2 3" key="1">
    <citation type="submission" date="2016-10" db="EMBL/GenBank/DDBJ databases">
        <authorList>
            <person name="Varghese N."/>
            <person name="Submissions S."/>
        </authorList>
    </citation>
    <scope>NUCLEOTIDE SEQUENCE [LARGE SCALE GENOMIC DNA]</scope>
    <source>
        <strain evidence="2 3">DSM 18839</strain>
    </source>
</reference>
<dbReference type="Gene3D" id="3.90.1530.30">
    <property type="match status" value="1"/>
</dbReference>
<sequence>MTVAGSDQIHTIPLDQIDVVDRLRAVDPAHVAAIAESIRDIGQSQPIEVRKAPGSEKLLRDRYILVSGAHRIEAVRGLGRIDIQARIVTATDDEARLREIDENLARHDLNPLDRATSYALRKQYYEKLYPGAVQGAAGLQAIEKAQTAKIAVWSPVLSFAAATARSTGRAERTVRRAVDMYDRLAPKVRARIAGTRIACQEGELFRLSRLTVEEQAQAVELMLTEGGPRKVADATAAIRGQRLTFHQPDGDKSSRAAERDVARLATWLRRAPKRVRNMFFALIRDEFVAWLAERDQPEDDG</sequence>
<dbReference type="InterPro" id="IPR036086">
    <property type="entry name" value="ParB/Sulfiredoxin_sf"/>
</dbReference>
<dbReference type="PANTHER" id="PTHR33375">
    <property type="entry name" value="CHROMOSOME-PARTITIONING PROTEIN PARB-RELATED"/>
    <property type="match status" value="1"/>
</dbReference>
<dbReference type="GO" id="GO:0007059">
    <property type="term" value="P:chromosome segregation"/>
    <property type="evidence" value="ECO:0007669"/>
    <property type="project" value="TreeGrafter"/>
</dbReference>
<comment type="caution">
    <text evidence="2">The sequence shown here is derived from an EMBL/GenBank/DDBJ whole genome shotgun (WGS) entry which is preliminary data.</text>
</comment>
<organism evidence="2 3">
    <name type="scientific">Thalassobaculum litoreum DSM 18839</name>
    <dbReference type="NCBI Taxonomy" id="1123362"/>
    <lineage>
        <taxon>Bacteria</taxon>
        <taxon>Pseudomonadati</taxon>
        <taxon>Pseudomonadota</taxon>
        <taxon>Alphaproteobacteria</taxon>
        <taxon>Rhodospirillales</taxon>
        <taxon>Thalassobaculaceae</taxon>
        <taxon>Thalassobaculum</taxon>
    </lineage>
</organism>
<dbReference type="GO" id="GO:0005694">
    <property type="term" value="C:chromosome"/>
    <property type="evidence" value="ECO:0007669"/>
    <property type="project" value="TreeGrafter"/>
</dbReference>
<dbReference type="SUPFAM" id="SSF110849">
    <property type="entry name" value="ParB/Sulfiredoxin"/>
    <property type="match status" value="1"/>
</dbReference>
<dbReference type="EMBL" id="FNBW01000022">
    <property type="protein sequence ID" value="SDG55306.1"/>
    <property type="molecule type" value="Genomic_DNA"/>
</dbReference>
<dbReference type="Gene3D" id="1.10.10.2830">
    <property type="match status" value="1"/>
</dbReference>
<dbReference type="InterPro" id="IPR050336">
    <property type="entry name" value="Chromosome_partition/occlusion"/>
</dbReference>
<accession>A0A8G2F0Q8</accession>
<name>A0A8G2F0Q8_9PROT</name>
<dbReference type="SMART" id="SM00470">
    <property type="entry name" value="ParB"/>
    <property type="match status" value="1"/>
</dbReference>
<evidence type="ECO:0000313" key="2">
    <source>
        <dbReference type="EMBL" id="SDG55306.1"/>
    </source>
</evidence>
<feature type="domain" description="ParB-like N-terminal" evidence="1">
    <location>
        <begin position="10"/>
        <end position="104"/>
    </location>
</feature>
<dbReference type="RefSeq" id="WP_175474365.1">
    <property type="nucleotide sequence ID" value="NZ_FNBW01000022.1"/>
</dbReference>
<keyword evidence="3" id="KW-1185">Reference proteome</keyword>
<protein>
    <submittedName>
        <fullName evidence="2">Chromosome partitioning protein, ParB family</fullName>
    </submittedName>
</protein>
<evidence type="ECO:0000259" key="1">
    <source>
        <dbReference type="SMART" id="SM00470"/>
    </source>
</evidence>
<dbReference type="AlphaFoldDB" id="A0A8G2F0Q8"/>
<dbReference type="CDD" id="cd16409">
    <property type="entry name" value="ParB_N_like"/>
    <property type="match status" value="1"/>
</dbReference>